<gene>
    <name evidence="2" type="ORF">J4G33_04835</name>
</gene>
<organism evidence="2 3">
    <name type="scientific">Actinotalea soli</name>
    <dbReference type="NCBI Taxonomy" id="2819234"/>
    <lineage>
        <taxon>Bacteria</taxon>
        <taxon>Bacillati</taxon>
        <taxon>Actinomycetota</taxon>
        <taxon>Actinomycetes</taxon>
        <taxon>Micrococcales</taxon>
        <taxon>Cellulomonadaceae</taxon>
        <taxon>Actinotalea</taxon>
    </lineage>
</organism>
<dbReference type="RefSeq" id="WP_208054811.1">
    <property type="nucleotide sequence ID" value="NZ_JAGEMK010000002.1"/>
</dbReference>
<evidence type="ECO:0000313" key="3">
    <source>
        <dbReference type="Proteomes" id="UP000664209"/>
    </source>
</evidence>
<accession>A0A939LNZ2</accession>
<reference evidence="2" key="1">
    <citation type="submission" date="2021-03" db="EMBL/GenBank/DDBJ databases">
        <title>Actinotalea soli sp. nov., isolated from soil.</title>
        <authorList>
            <person name="Ping W."/>
            <person name="Zhang J."/>
        </authorList>
    </citation>
    <scope>NUCLEOTIDE SEQUENCE</scope>
    <source>
        <strain evidence="2">BY-33</strain>
    </source>
</reference>
<dbReference type="AlphaFoldDB" id="A0A939LNZ2"/>
<keyword evidence="3" id="KW-1185">Reference proteome</keyword>
<sequence length="156" mass="16824">MPINEMVGKLGLVMEVRGSAEAGQGLQVYVTPSASPGSADLPDDEGVPSSTRPSSTNWEVQLRFDVDRHAISDDVIAALHQFLDDDNDLVDDVEEEGSEMCCYLYGPDPVRLVRAARRAAALVALGSDAYLIRRDLHDESDAGERIPLAVGPTSEQ</sequence>
<feature type="region of interest" description="Disordered" evidence="1">
    <location>
        <begin position="31"/>
        <end position="55"/>
    </location>
</feature>
<protein>
    <submittedName>
        <fullName evidence="2">Uncharacterized protein</fullName>
    </submittedName>
</protein>
<comment type="caution">
    <text evidence="2">The sequence shown here is derived from an EMBL/GenBank/DDBJ whole genome shotgun (WGS) entry which is preliminary data.</text>
</comment>
<evidence type="ECO:0000256" key="1">
    <source>
        <dbReference type="SAM" id="MobiDB-lite"/>
    </source>
</evidence>
<dbReference type="Proteomes" id="UP000664209">
    <property type="component" value="Unassembled WGS sequence"/>
</dbReference>
<evidence type="ECO:0000313" key="2">
    <source>
        <dbReference type="EMBL" id="MBO1751124.1"/>
    </source>
</evidence>
<name>A0A939LNZ2_9CELL</name>
<dbReference type="EMBL" id="JAGEMK010000002">
    <property type="protein sequence ID" value="MBO1751124.1"/>
    <property type="molecule type" value="Genomic_DNA"/>
</dbReference>
<proteinExistence type="predicted"/>